<gene>
    <name evidence="1" type="ORF">EIP91_006637</name>
</gene>
<dbReference type="EMBL" id="RWJN01000357">
    <property type="protein sequence ID" value="TCD62623.1"/>
    <property type="molecule type" value="Genomic_DNA"/>
</dbReference>
<dbReference type="AlphaFoldDB" id="A0A4R0R849"/>
<feature type="non-terminal residue" evidence="1">
    <location>
        <position position="328"/>
    </location>
</feature>
<comment type="caution">
    <text evidence="1">The sequence shown here is derived from an EMBL/GenBank/DDBJ whole genome shotgun (WGS) entry which is preliminary data.</text>
</comment>
<evidence type="ECO:0000313" key="2">
    <source>
        <dbReference type="Proteomes" id="UP000292702"/>
    </source>
</evidence>
<name>A0A4R0R849_9APHY</name>
<organism evidence="1 2">
    <name type="scientific">Steccherinum ochraceum</name>
    <dbReference type="NCBI Taxonomy" id="92696"/>
    <lineage>
        <taxon>Eukaryota</taxon>
        <taxon>Fungi</taxon>
        <taxon>Dikarya</taxon>
        <taxon>Basidiomycota</taxon>
        <taxon>Agaricomycotina</taxon>
        <taxon>Agaricomycetes</taxon>
        <taxon>Polyporales</taxon>
        <taxon>Steccherinaceae</taxon>
        <taxon>Steccherinum</taxon>
    </lineage>
</organism>
<dbReference type="Proteomes" id="UP000292702">
    <property type="component" value="Unassembled WGS sequence"/>
</dbReference>
<dbReference type="InterPro" id="IPR029058">
    <property type="entry name" value="AB_hydrolase_fold"/>
</dbReference>
<protein>
    <submittedName>
        <fullName evidence="1">Uncharacterized protein</fullName>
    </submittedName>
</protein>
<accession>A0A4R0R849</accession>
<dbReference type="SUPFAM" id="SSF53474">
    <property type="entry name" value="alpha/beta-Hydrolases"/>
    <property type="match status" value="1"/>
</dbReference>
<dbReference type="Gene3D" id="3.40.50.1820">
    <property type="entry name" value="alpha/beta hydrolase"/>
    <property type="match status" value="1"/>
</dbReference>
<proteinExistence type="predicted"/>
<dbReference type="OrthoDB" id="5311491at2759"/>
<sequence>MSTIAVSDSVKLAYDDSGPPASNGQPYLTIFLVHGTIFYNKIYSKALALAPQYNLRLVAINMRDYPGSTPNTEEELADLGSDDPQRQAKYIKSAALEIATFAAKAVVALKLPALDKNTGKGGIAILGWSSGSLYTTALLAHAESLPAEEKDILARHLRTVILFDPAWFPTGHVFPPAVLSAPPGSPLYSPMRDMTITDGERIAKFFAWFSGYFEPPITEMFPLASEEDIQKAIAIHTARSPVGTPTLQRMTQADKGKVADFSDRVKRSNQMIRFTSKSVYKDNYVGAFTVADDPSAVWPDVDVLVAWGQLSVFETSWVASTIQDWLKN</sequence>
<reference evidence="1 2" key="1">
    <citation type="submission" date="2018-11" db="EMBL/GenBank/DDBJ databases">
        <title>Genome assembly of Steccherinum ochraceum LE-BIN_3174, the white-rot fungus of the Steccherinaceae family (The Residual Polyporoid clade, Polyporales, Basidiomycota).</title>
        <authorList>
            <person name="Fedorova T.V."/>
            <person name="Glazunova O.A."/>
            <person name="Landesman E.O."/>
            <person name="Moiseenko K.V."/>
            <person name="Psurtseva N.V."/>
            <person name="Savinova O.S."/>
            <person name="Shakhova N.V."/>
            <person name="Tyazhelova T.V."/>
            <person name="Vasina D.V."/>
        </authorList>
    </citation>
    <scope>NUCLEOTIDE SEQUENCE [LARGE SCALE GENOMIC DNA]</scope>
    <source>
        <strain evidence="1 2">LE-BIN_3174</strain>
    </source>
</reference>
<evidence type="ECO:0000313" key="1">
    <source>
        <dbReference type="EMBL" id="TCD62623.1"/>
    </source>
</evidence>
<keyword evidence="2" id="KW-1185">Reference proteome</keyword>